<sequence length="120" mass="13290">MSSFNAQSLVEAVENELGKAQTRPNVESSIISPAHDELGPTSRRQVEILLLEGKKPEAVKYVQEAHRMDLKTASAAVGKRWRKNVTLFTFLNAVDQSPAGPRESSLVYSCSFSRHCASWD</sequence>
<feature type="compositionally biased region" description="Polar residues" evidence="1">
    <location>
        <begin position="22"/>
        <end position="31"/>
    </location>
</feature>
<gene>
    <name evidence="2" type="ORF">DQQ10_23260</name>
</gene>
<feature type="region of interest" description="Disordered" evidence="1">
    <location>
        <begin position="16"/>
        <end position="38"/>
    </location>
</feature>
<comment type="caution">
    <text evidence="2">The sequence shown here is derived from an EMBL/GenBank/DDBJ whole genome shotgun (WGS) entry which is preliminary data.</text>
</comment>
<accession>A0A364XWA4</accession>
<keyword evidence="3" id="KW-1185">Reference proteome</keyword>
<proteinExistence type="predicted"/>
<reference evidence="2 3" key="1">
    <citation type="submission" date="2018-06" db="EMBL/GenBank/DDBJ databases">
        <title>Chryseolinea flavus sp. nov., a member of the phylum Bacteroidetes isolated from soil.</title>
        <authorList>
            <person name="Li Y."/>
            <person name="Wang J."/>
        </authorList>
    </citation>
    <scope>NUCLEOTIDE SEQUENCE [LARGE SCALE GENOMIC DNA]</scope>
    <source>
        <strain evidence="2 3">SDU1-6</strain>
    </source>
</reference>
<protein>
    <submittedName>
        <fullName evidence="2">Uncharacterized protein</fullName>
    </submittedName>
</protein>
<evidence type="ECO:0000256" key="1">
    <source>
        <dbReference type="SAM" id="MobiDB-lite"/>
    </source>
</evidence>
<dbReference type="EMBL" id="QMFY01000016">
    <property type="protein sequence ID" value="RAV98655.1"/>
    <property type="molecule type" value="Genomic_DNA"/>
</dbReference>
<dbReference type="Proteomes" id="UP000251889">
    <property type="component" value="Unassembled WGS sequence"/>
</dbReference>
<organism evidence="2 3">
    <name type="scientific">Pseudochryseolinea flava</name>
    <dbReference type="NCBI Taxonomy" id="2059302"/>
    <lineage>
        <taxon>Bacteria</taxon>
        <taxon>Pseudomonadati</taxon>
        <taxon>Bacteroidota</taxon>
        <taxon>Cytophagia</taxon>
        <taxon>Cytophagales</taxon>
        <taxon>Fulvivirgaceae</taxon>
        <taxon>Pseudochryseolinea</taxon>
    </lineage>
</organism>
<name>A0A364XWA4_9BACT</name>
<evidence type="ECO:0000313" key="2">
    <source>
        <dbReference type="EMBL" id="RAV98655.1"/>
    </source>
</evidence>
<dbReference type="AlphaFoldDB" id="A0A364XWA4"/>
<evidence type="ECO:0000313" key="3">
    <source>
        <dbReference type="Proteomes" id="UP000251889"/>
    </source>
</evidence>